<feature type="transmembrane region" description="Helical" evidence="8">
    <location>
        <begin position="233"/>
        <end position="255"/>
    </location>
</feature>
<proteinExistence type="predicted"/>
<evidence type="ECO:0000256" key="8">
    <source>
        <dbReference type="SAM" id="Phobius"/>
    </source>
</evidence>
<keyword evidence="1" id="KW-1003">Cell membrane</keyword>
<keyword evidence="4 8" id="KW-0812">Transmembrane</keyword>
<keyword evidence="5" id="KW-0448">Lipopolysaccharide biosynthesis</keyword>
<evidence type="ECO:0000256" key="4">
    <source>
        <dbReference type="ARBA" id="ARBA00022692"/>
    </source>
</evidence>
<evidence type="ECO:0000256" key="6">
    <source>
        <dbReference type="ARBA" id="ARBA00022989"/>
    </source>
</evidence>
<feature type="domain" description="Glycosyltransferase 2-like" evidence="9">
    <location>
        <begin position="9"/>
        <end position="165"/>
    </location>
</feature>
<sequence length="307" mass="34150">MKAEDPFVSIVVPLYNERESVAELHQELQTALGALGRPSEVIYVDDGSRDGTLDLLKSLPDARVISFVRNFGKSKALECGFAQARGRYILTLDGDLQDDPREIPKFLEALEQGSDLVVGWKVNRKDSLEKRFVSKIANGMARAIAGSAVHDMNCGFKGLRAEVAKNLHFYGDMHRYLPAVIGAMGYRVAEVPIAHRARKHGRSKYGVWRLFAGFFDLLTLLFLRRFFDRPMHFFGLLGLALNAAGAVILLYLTYVKLAIGESIGGRPLLFLGILLMVVGFQLLSLGLLGELVVRQKSGEIVPIRYRQ</sequence>
<keyword evidence="3 10" id="KW-0808">Transferase</keyword>
<name>A0A0G1Y240_9BACT</name>
<reference evidence="10 11" key="1">
    <citation type="journal article" date="2015" name="Nature">
        <title>rRNA introns, odd ribosomes, and small enigmatic genomes across a large radiation of phyla.</title>
        <authorList>
            <person name="Brown C.T."/>
            <person name="Hug L.A."/>
            <person name="Thomas B.C."/>
            <person name="Sharon I."/>
            <person name="Castelle C.J."/>
            <person name="Singh A."/>
            <person name="Wilkins M.J."/>
            <person name="Williams K.H."/>
            <person name="Banfield J.F."/>
        </authorList>
    </citation>
    <scope>NUCLEOTIDE SEQUENCE [LARGE SCALE GENOMIC DNA]</scope>
</reference>
<accession>A0A0G1Y240</accession>
<dbReference type="Pfam" id="PF00535">
    <property type="entry name" value="Glycos_transf_2"/>
    <property type="match status" value="1"/>
</dbReference>
<dbReference type="GO" id="GO:0009103">
    <property type="term" value="P:lipopolysaccharide biosynthetic process"/>
    <property type="evidence" value="ECO:0007669"/>
    <property type="project" value="UniProtKB-KW"/>
</dbReference>
<dbReference type="InterPro" id="IPR050256">
    <property type="entry name" value="Glycosyltransferase_2"/>
</dbReference>
<evidence type="ECO:0000259" key="9">
    <source>
        <dbReference type="Pfam" id="PF00535"/>
    </source>
</evidence>
<dbReference type="Proteomes" id="UP000033852">
    <property type="component" value="Unassembled WGS sequence"/>
</dbReference>
<evidence type="ECO:0000256" key="2">
    <source>
        <dbReference type="ARBA" id="ARBA00022676"/>
    </source>
</evidence>
<dbReference type="PANTHER" id="PTHR48090">
    <property type="entry name" value="UNDECAPRENYL-PHOSPHATE 4-DEOXY-4-FORMAMIDO-L-ARABINOSE TRANSFERASE-RELATED"/>
    <property type="match status" value="1"/>
</dbReference>
<evidence type="ECO:0000313" key="11">
    <source>
        <dbReference type="Proteomes" id="UP000033852"/>
    </source>
</evidence>
<protein>
    <submittedName>
        <fullName evidence="10">Glycosyltransferase</fullName>
    </submittedName>
</protein>
<evidence type="ECO:0000256" key="5">
    <source>
        <dbReference type="ARBA" id="ARBA00022985"/>
    </source>
</evidence>
<gene>
    <name evidence="10" type="ORF">UY86_C0007G0007</name>
</gene>
<organism evidence="10 11">
    <name type="scientific">Candidatus Adlerbacteria bacterium GW2011_GWB1_54_7</name>
    <dbReference type="NCBI Taxonomy" id="1618607"/>
    <lineage>
        <taxon>Bacteria</taxon>
        <taxon>Candidatus Adleribacteriota</taxon>
    </lineage>
</organism>
<dbReference type="InterPro" id="IPR029044">
    <property type="entry name" value="Nucleotide-diphossugar_trans"/>
</dbReference>
<feature type="transmembrane region" description="Helical" evidence="8">
    <location>
        <begin position="267"/>
        <end position="288"/>
    </location>
</feature>
<feature type="transmembrane region" description="Helical" evidence="8">
    <location>
        <begin position="206"/>
        <end position="227"/>
    </location>
</feature>
<dbReference type="PANTHER" id="PTHR48090:SF3">
    <property type="entry name" value="UNDECAPRENYL-PHOSPHATE 4-DEOXY-4-FORMAMIDO-L-ARABINOSE TRANSFERASE"/>
    <property type="match status" value="1"/>
</dbReference>
<keyword evidence="7 8" id="KW-0472">Membrane</keyword>
<dbReference type="AlphaFoldDB" id="A0A0G1Y240"/>
<dbReference type="GO" id="GO:0005886">
    <property type="term" value="C:plasma membrane"/>
    <property type="evidence" value="ECO:0007669"/>
    <property type="project" value="TreeGrafter"/>
</dbReference>
<evidence type="ECO:0000313" key="10">
    <source>
        <dbReference type="EMBL" id="KKW37498.1"/>
    </source>
</evidence>
<dbReference type="CDD" id="cd04187">
    <property type="entry name" value="DPM1_like_bac"/>
    <property type="match status" value="1"/>
</dbReference>
<evidence type="ECO:0000256" key="1">
    <source>
        <dbReference type="ARBA" id="ARBA00022475"/>
    </source>
</evidence>
<keyword evidence="6 8" id="KW-1133">Transmembrane helix</keyword>
<dbReference type="InterPro" id="IPR001173">
    <property type="entry name" value="Glyco_trans_2-like"/>
</dbReference>
<dbReference type="SUPFAM" id="SSF53448">
    <property type="entry name" value="Nucleotide-diphospho-sugar transferases"/>
    <property type="match status" value="1"/>
</dbReference>
<dbReference type="STRING" id="1618607.UY86_C0007G0007"/>
<comment type="caution">
    <text evidence="10">The sequence shown here is derived from an EMBL/GenBank/DDBJ whole genome shotgun (WGS) entry which is preliminary data.</text>
</comment>
<dbReference type="GO" id="GO:0099621">
    <property type="term" value="F:undecaprenyl-phosphate 4-deoxy-4-formamido-L-arabinose transferase activity"/>
    <property type="evidence" value="ECO:0007669"/>
    <property type="project" value="TreeGrafter"/>
</dbReference>
<dbReference type="EMBL" id="LCRR01000007">
    <property type="protein sequence ID" value="KKW37498.1"/>
    <property type="molecule type" value="Genomic_DNA"/>
</dbReference>
<evidence type="ECO:0000256" key="7">
    <source>
        <dbReference type="ARBA" id="ARBA00023136"/>
    </source>
</evidence>
<dbReference type="Gene3D" id="3.90.550.10">
    <property type="entry name" value="Spore Coat Polysaccharide Biosynthesis Protein SpsA, Chain A"/>
    <property type="match status" value="1"/>
</dbReference>
<keyword evidence="2" id="KW-0328">Glycosyltransferase</keyword>
<evidence type="ECO:0000256" key="3">
    <source>
        <dbReference type="ARBA" id="ARBA00022679"/>
    </source>
</evidence>